<comment type="caution">
    <text evidence="7">The sequence shown here is derived from an EMBL/GenBank/DDBJ whole genome shotgun (WGS) entry which is preliminary data.</text>
</comment>
<dbReference type="Pfam" id="PF16350">
    <property type="entry name" value="FAO_M"/>
    <property type="match status" value="1"/>
</dbReference>
<comment type="similarity">
    <text evidence="1">Belongs to the GcvT family.</text>
</comment>
<dbReference type="InterPro" id="IPR029043">
    <property type="entry name" value="GcvT/YgfZ_C"/>
</dbReference>
<name>A0ABR7PZ29_9BURK</name>
<dbReference type="InterPro" id="IPR036188">
    <property type="entry name" value="FAD/NAD-bd_sf"/>
</dbReference>
<dbReference type="PANTHER" id="PTHR43757:SF15">
    <property type="entry name" value="PYRUVATE DEHYDROGENASE PHOSPHATASE REGULATORY SUBUNIT, MITOCHONDRIAL-LIKE"/>
    <property type="match status" value="1"/>
</dbReference>
<evidence type="ECO:0000256" key="1">
    <source>
        <dbReference type="ARBA" id="ARBA00008609"/>
    </source>
</evidence>
<sequence>MTQSLPERARVVVIGGGIIGASTLYHLAHKGISDAVLLERDRFASGTTWHAAGIVGQLRDSKAQTELAQYTTRLFQSLEEETGQATGYKENGSMTVALTPQRLELIRRNVSAAKRMGVPCLYLTPEEIKERWPLLRTDDLLGGQFVPSNGQVNPLDVTAALIKGAKQKGAKAFENTPVVDVVVKDGKVQAVKTTHGDIACERVLLAGGMWTHAFAKRLGISVPLHAAEHYYIVTEALPGLARTTPVLTVADERAYYKEDAGKLLVGFFEATGNAWPKRGMEIPSSFSFSELPPDMDHMEPQLLSAFDRVPVLQNTGIQLFFCGPESFTPDGRAYMGPSAEVGGVYVAAGFNSNGILSSGGAGKVMADWLIDGLPPVSMGALHAQRALPFQANDRYLRERVGESLGMHMTLHWPGHHVHTARGVRHFPLHDRLIAAGAVMGERIGWEFPLYFDEPGAQLPDEPSLKRQAWFPMVERECLAARDAALLVDQSCYGKLLVKGRDSLKALEHGSANRIDVPVGQSVYTHWLNDRGGIEADITITRLAEQEFFVVTGHPSQVRDRCWFEAHLDASWNVQIHDVTTAYAMFSLSGPRSREILQQVTDADVSNAAFAFGQARLMDVGLARCWVLRRSFLGELGYEFYPTNDVARHVFGELMSAGEPRGMRLGGFLAMNHCRLEKGFVHFGHDIGEDDTPLEAGLRFAVAWDKDVNFIGRNALERQRDAGPLEVRLVNLKVREANLDDGPYLYRNEPVWKGDELVGYVTSGAWGFRLGGSFGMASVKRKGGVTPEWLREGGFEAEVAGVRHSVDLQFSGYYDPKSERMRG</sequence>
<feature type="domain" description="Aminomethyltransferase C-terminal" evidence="5">
    <location>
        <begin position="728"/>
        <end position="814"/>
    </location>
</feature>
<evidence type="ECO:0000259" key="6">
    <source>
        <dbReference type="Pfam" id="PF16350"/>
    </source>
</evidence>
<dbReference type="SUPFAM" id="SSF54373">
    <property type="entry name" value="FAD-linked reductases, C-terminal domain"/>
    <property type="match status" value="1"/>
</dbReference>
<organism evidence="7 8">
    <name type="scientific">Paraburkholderia podalyriae</name>
    <dbReference type="NCBI Taxonomy" id="1938811"/>
    <lineage>
        <taxon>Bacteria</taxon>
        <taxon>Pseudomonadati</taxon>
        <taxon>Pseudomonadota</taxon>
        <taxon>Betaproteobacteria</taxon>
        <taxon>Burkholderiales</taxon>
        <taxon>Burkholderiaceae</taxon>
        <taxon>Paraburkholderia</taxon>
    </lineage>
</organism>
<dbReference type="InterPro" id="IPR027266">
    <property type="entry name" value="TrmE/GcvT-like"/>
</dbReference>
<feature type="domain" description="FAD dependent oxidoreductase central" evidence="6">
    <location>
        <begin position="371"/>
        <end position="424"/>
    </location>
</feature>
<dbReference type="Proteomes" id="UP000736373">
    <property type="component" value="Unassembled WGS sequence"/>
</dbReference>
<dbReference type="SUPFAM" id="SSF51905">
    <property type="entry name" value="FAD/NAD(P)-binding domain"/>
    <property type="match status" value="1"/>
</dbReference>
<dbReference type="RefSeq" id="WP_187638447.1">
    <property type="nucleotide sequence ID" value="NZ_VZQQ01000058.1"/>
</dbReference>
<evidence type="ECO:0000259" key="5">
    <source>
        <dbReference type="Pfam" id="PF08669"/>
    </source>
</evidence>
<dbReference type="Gene3D" id="3.30.9.10">
    <property type="entry name" value="D-Amino Acid Oxidase, subunit A, domain 2"/>
    <property type="match status" value="1"/>
</dbReference>
<dbReference type="EMBL" id="VZQQ01000058">
    <property type="protein sequence ID" value="MBC8751527.1"/>
    <property type="molecule type" value="Genomic_DNA"/>
</dbReference>
<dbReference type="PANTHER" id="PTHR43757">
    <property type="entry name" value="AMINOMETHYLTRANSFERASE"/>
    <property type="match status" value="1"/>
</dbReference>
<dbReference type="InterPro" id="IPR032503">
    <property type="entry name" value="FAO_M"/>
</dbReference>
<evidence type="ECO:0000259" key="3">
    <source>
        <dbReference type="Pfam" id="PF01266"/>
    </source>
</evidence>
<feature type="domain" description="FAD dependent oxidoreductase" evidence="3">
    <location>
        <begin position="10"/>
        <end position="368"/>
    </location>
</feature>
<dbReference type="InterPro" id="IPR006076">
    <property type="entry name" value="FAD-dep_OxRdtase"/>
</dbReference>
<dbReference type="Gene3D" id="3.50.50.60">
    <property type="entry name" value="FAD/NAD(P)-binding domain"/>
    <property type="match status" value="1"/>
</dbReference>
<dbReference type="Pfam" id="PF01571">
    <property type="entry name" value="GCV_T"/>
    <property type="match status" value="1"/>
</dbReference>
<dbReference type="Gene3D" id="3.30.70.1400">
    <property type="entry name" value="Aminomethyltransferase beta-barrel domains"/>
    <property type="match status" value="1"/>
</dbReference>
<evidence type="ECO:0000313" key="7">
    <source>
        <dbReference type="EMBL" id="MBC8751527.1"/>
    </source>
</evidence>
<protein>
    <submittedName>
        <fullName evidence="7">FAD-dependent oxidoreductase</fullName>
    </submittedName>
</protein>
<feature type="domain" description="GCVT N-terminal" evidence="4">
    <location>
        <begin position="428"/>
        <end position="705"/>
    </location>
</feature>
<dbReference type="Gene3D" id="3.30.1360.120">
    <property type="entry name" value="Probable tRNA modification gtpase trme, domain 1"/>
    <property type="match status" value="1"/>
</dbReference>
<dbReference type="SUPFAM" id="SSF101790">
    <property type="entry name" value="Aminomethyltransferase beta-barrel domain"/>
    <property type="match status" value="1"/>
</dbReference>
<proteinExistence type="inferred from homology"/>
<reference evidence="7 8" key="1">
    <citation type="submission" date="2019-09" db="EMBL/GenBank/DDBJ databases">
        <title>Paraburkholderia podalyriae sp. nov., A South African Podalyria-associated rhizobium.</title>
        <authorList>
            <person name="Mavima L."/>
            <person name="Beukes C.W."/>
            <person name="Palmer M."/>
            <person name="De Meyer S.E."/>
            <person name="James E.K."/>
            <person name="Maluk M."/>
            <person name="Avontuur J.R."/>
            <person name="Chan W.Y."/>
            <person name="Venter S.N."/>
            <person name="Steenkamp E.T."/>
        </authorList>
    </citation>
    <scope>NUCLEOTIDE SEQUENCE [LARGE SCALE GENOMIC DNA]</scope>
    <source>
        <strain evidence="7 8">WC7.3b</strain>
    </source>
</reference>
<dbReference type="InterPro" id="IPR028896">
    <property type="entry name" value="GcvT/YgfZ/DmdA"/>
</dbReference>
<accession>A0ABR7PZ29</accession>
<dbReference type="SUPFAM" id="SSF103025">
    <property type="entry name" value="Folate-binding domain"/>
    <property type="match status" value="1"/>
</dbReference>
<dbReference type="Pfam" id="PF01266">
    <property type="entry name" value="DAO"/>
    <property type="match status" value="1"/>
</dbReference>
<keyword evidence="2" id="KW-0560">Oxidoreductase</keyword>
<gene>
    <name evidence="7" type="ORF">F6X42_34920</name>
</gene>
<evidence type="ECO:0000259" key="4">
    <source>
        <dbReference type="Pfam" id="PF01571"/>
    </source>
</evidence>
<evidence type="ECO:0000256" key="2">
    <source>
        <dbReference type="ARBA" id="ARBA00023002"/>
    </source>
</evidence>
<dbReference type="Pfam" id="PF08669">
    <property type="entry name" value="GCV_T_C"/>
    <property type="match status" value="1"/>
</dbReference>
<dbReference type="InterPro" id="IPR006222">
    <property type="entry name" value="GCVT_N"/>
</dbReference>
<evidence type="ECO:0000313" key="8">
    <source>
        <dbReference type="Proteomes" id="UP000736373"/>
    </source>
</evidence>
<dbReference type="InterPro" id="IPR013977">
    <property type="entry name" value="GcvT_C"/>
</dbReference>
<dbReference type="Gene3D" id="2.40.30.110">
    <property type="entry name" value="Aminomethyltransferase beta-barrel domains"/>
    <property type="match status" value="1"/>
</dbReference>
<keyword evidence="8" id="KW-1185">Reference proteome</keyword>